<dbReference type="InterPro" id="IPR011711">
    <property type="entry name" value="GntR_C"/>
</dbReference>
<dbReference type="GO" id="GO:0003677">
    <property type="term" value="F:DNA binding"/>
    <property type="evidence" value="ECO:0007669"/>
    <property type="project" value="UniProtKB-KW"/>
</dbReference>
<dbReference type="InterPro" id="IPR036390">
    <property type="entry name" value="WH_DNA-bd_sf"/>
</dbReference>
<dbReference type="SUPFAM" id="SSF48008">
    <property type="entry name" value="GntR ligand-binding domain-like"/>
    <property type="match status" value="1"/>
</dbReference>
<dbReference type="CDD" id="cd07377">
    <property type="entry name" value="WHTH_GntR"/>
    <property type="match status" value="1"/>
</dbReference>
<evidence type="ECO:0000256" key="1">
    <source>
        <dbReference type="ARBA" id="ARBA00023015"/>
    </source>
</evidence>
<dbReference type="InterPro" id="IPR000524">
    <property type="entry name" value="Tscrpt_reg_HTH_GntR"/>
</dbReference>
<dbReference type="InterPro" id="IPR008920">
    <property type="entry name" value="TF_FadR/GntR_C"/>
</dbReference>
<organism evidence="6 7">
    <name type="scientific">Halovulum marinum</name>
    <dbReference type="NCBI Taxonomy" id="2662447"/>
    <lineage>
        <taxon>Bacteria</taxon>
        <taxon>Pseudomonadati</taxon>
        <taxon>Pseudomonadota</taxon>
        <taxon>Alphaproteobacteria</taxon>
        <taxon>Rhodobacterales</taxon>
        <taxon>Paracoccaceae</taxon>
        <taxon>Halovulum</taxon>
    </lineage>
</organism>
<dbReference type="Pfam" id="PF00392">
    <property type="entry name" value="GntR"/>
    <property type="match status" value="1"/>
</dbReference>
<evidence type="ECO:0000256" key="2">
    <source>
        <dbReference type="ARBA" id="ARBA00023125"/>
    </source>
</evidence>
<dbReference type="PANTHER" id="PTHR43537:SF50">
    <property type="entry name" value="TRANSCRIPTIONAL REGULATORY PROTEIN"/>
    <property type="match status" value="1"/>
</dbReference>
<evidence type="ECO:0000259" key="5">
    <source>
        <dbReference type="PROSITE" id="PS50949"/>
    </source>
</evidence>
<dbReference type="SMART" id="SM00895">
    <property type="entry name" value="FCD"/>
    <property type="match status" value="1"/>
</dbReference>
<evidence type="ECO:0000256" key="4">
    <source>
        <dbReference type="SAM" id="MobiDB-lite"/>
    </source>
</evidence>
<dbReference type="Gene3D" id="1.20.120.530">
    <property type="entry name" value="GntR ligand-binding domain-like"/>
    <property type="match status" value="1"/>
</dbReference>
<dbReference type="Proteomes" id="UP000474957">
    <property type="component" value="Unassembled WGS sequence"/>
</dbReference>
<evidence type="ECO:0000313" key="7">
    <source>
        <dbReference type="Proteomes" id="UP000474957"/>
    </source>
</evidence>
<reference evidence="6 7" key="1">
    <citation type="submission" date="2019-10" db="EMBL/GenBank/DDBJ databases">
        <title>Cognatihalovulum marinum gen. nov. sp. nov., a new member of the family Rhodobacteraceae isolated from deep seawater of the Northwest Indian Ocean.</title>
        <authorList>
            <person name="Ruan C."/>
            <person name="Wang J."/>
            <person name="Zheng X."/>
            <person name="Song L."/>
            <person name="Zhu Y."/>
            <person name="Huang Y."/>
            <person name="Lu Z."/>
            <person name="Du W."/>
            <person name="Huang L."/>
            <person name="Dai X."/>
        </authorList>
    </citation>
    <scope>NUCLEOTIDE SEQUENCE [LARGE SCALE GENOMIC DNA]</scope>
    <source>
        <strain evidence="6 7">2CG4</strain>
    </source>
</reference>
<name>A0A6L5YYD2_9RHOB</name>
<keyword evidence="1" id="KW-0805">Transcription regulation</keyword>
<keyword evidence="3" id="KW-0804">Transcription</keyword>
<sequence length="234" mass="26157">MEDATGPKHDGPESGGQIDRRKGRMATDVASLLRERISTGEMPPGERLREVQLCEEFGVSRTPVREAFRTLAAEGLVDLLPNRSVVVSKLQADDVRHLIVVFAEVEALAARLACERITDDEIKEIGRLLNEMVDCHGQRERAAYLKLNQKIHRRTIEISGNPVLLAVWQSLAPQIERARALPNLDSSRWTDALFEHSKMFTALATRDGAQLAELTRQHFLNALPYINESIAESA</sequence>
<dbReference type="PANTHER" id="PTHR43537">
    <property type="entry name" value="TRANSCRIPTIONAL REGULATOR, GNTR FAMILY"/>
    <property type="match status" value="1"/>
</dbReference>
<comment type="caution">
    <text evidence="6">The sequence shown here is derived from an EMBL/GenBank/DDBJ whole genome shotgun (WGS) entry which is preliminary data.</text>
</comment>
<keyword evidence="7" id="KW-1185">Reference proteome</keyword>
<dbReference type="SUPFAM" id="SSF46785">
    <property type="entry name" value="Winged helix' DNA-binding domain"/>
    <property type="match status" value="1"/>
</dbReference>
<dbReference type="EMBL" id="WIND01000003">
    <property type="protein sequence ID" value="MSU89341.1"/>
    <property type="molecule type" value="Genomic_DNA"/>
</dbReference>
<dbReference type="SMART" id="SM00345">
    <property type="entry name" value="HTH_GNTR"/>
    <property type="match status" value="1"/>
</dbReference>
<evidence type="ECO:0000256" key="3">
    <source>
        <dbReference type="ARBA" id="ARBA00023163"/>
    </source>
</evidence>
<dbReference type="RefSeq" id="WP_154445821.1">
    <property type="nucleotide sequence ID" value="NZ_WIND01000003.1"/>
</dbReference>
<keyword evidence="2" id="KW-0238">DNA-binding</keyword>
<dbReference type="InterPro" id="IPR036388">
    <property type="entry name" value="WH-like_DNA-bd_sf"/>
</dbReference>
<proteinExistence type="predicted"/>
<dbReference type="PRINTS" id="PR00035">
    <property type="entry name" value="HTHGNTR"/>
</dbReference>
<dbReference type="PROSITE" id="PS50949">
    <property type="entry name" value="HTH_GNTR"/>
    <property type="match status" value="1"/>
</dbReference>
<gene>
    <name evidence="6" type="ORF">GE300_06875</name>
</gene>
<feature type="region of interest" description="Disordered" evidence="4">
    <location>
        <begin position="1"/>
        <end position="26"/>
    </location>
</feature>
<feature type="domain" description="HTH gntR-type" evidence="5">
    <location>
        <begin position="23"/>
        <end position="90"/>
    </location>
</feature>
<feature type="compositionally biased region" description="Basic and acidic residues" evidence="4">
    <location>
        <begin position="1"/>
        <end position="12"/>
    </location>
</feature>
<accession>A0A6L5YYD2</accession>
<evidence type="ECO:0000313" key="6">
    <source>
        <dbReference type="EMBL" id="MSU89341.1"/>
    </source>
</evidence>
<dbReference type="AlphaFoldDB" id="A0A6L5YYD2"/>
<dbReference type="Pfam" id="PF07729">
    <property type="entry name" value="FCD"/>
    <property type="match status" value="1"/>
</dbReference>
<dbReference type="GO" id="GO:0003700">
    <property type="term" value="F:DNA-binding transcription factor activity"/>
    <property type="evidence" value="ECO:0007669"/>
    <property type="project" value="InterPro"/>
</dbReference>
<dbReference type="Gene3D" id="1.10.10.10">
    <property type="entry name" value="Winged helix-like DNA-binding domain superfamily/Winged helix DNA-binding domain"/>
    <property type="match status" value="1"/>
</dbReference>
<protein>
    <submittedName>
        <fullName evidence="6">FCD domain-containing protein</fullName>
    </submittedName>
</protein>